<evidence type="ECO:0000259" key="11">
    <source>
        <dbReference type="Pfam" id="PF07885"/>
    </source>
</evidence>
<name>A0ABU3E0Q2_9FLAO</name>
<keyword evidence="2" id="KW-0813">Transport</keyword>
<dbReference type="SUPFAM" id="SSF81324">
    <property type="entry name" value="Voltage-gated potassium channels"/>
    <property type="match status" value="1"/>
</dbReference>
<evidence type="ECO:0000256" key="2">
    <source>
        <dbReference type="ARBA" id="ARBA00022448"/>
    </source>
</evidence>
<feature type="transmembrane region" description="Helical" evidence="8">
    <location>
        <begin position="142"/>
        <end position="163"/>
    </location>
</feature>
<keyword evidence="4 8" id="KW-1133">Transmembrane helix</keyword>
<keyword evidence="3 8" id="KW-0812">Transmembrane</keyword>
<dbReference type="Gene3D" id="1.10.287.70">
    <property type="match status" value="1"/>
</dbReference>
<dbReference type="RefSeq" id="WP_311683249.1">
    <property type="nucleotide sequence ID" value="NZ_JAVRHM010000006.1"/>
</dbReference>
<evidence type="ECO:0000256" key="5">
    <source>
        <dbReference type="ARBA" id="ARBA00023065"/>
    </source>
</evidence>
<keyword evidence="5" id="KW-0406">Ion transport</keyword>
<evidence type="ECO:0000256" key="8">
    <source>
        <dbReference type="SAM" id="Phobius"/>
    </source>
</evidence>
<accession>A0ABU3E0Q2</accession>
<dbReference type="Pfam" id="PF07885">
    <property type="entry name" value="Ion_trans_2"/>
    <property type="match status" value="1"/>
</dbReference>
<evidence type="ECO:0000313" key="12">
    <source>
        <dbReference type="EMBL" id="MDT0689576.1"/>
    </source>
</evidence>
<proteinExistence type="predicted"/>
<keyword evidence="7" id="KW-0407">Ion channel</keyword>
<evidence type="ECO:0000259" key="10">
    <source>
        <dbReference type="Pfam" id="PF00497"/>
    </source>
</evidence>
<dbReference type="InterPro" id="IPR028325">
    <property type="entry name" value="VG_K_chnl"/>
</dbReference>
<evidence type="ECO:0000256" key="4">
    <source>
        <dbReference type="ARBA" id="ARBA00022989"/>
    </source>
</evidence>
<reference evidence="12 13" key="1">
    <citation type="submission" date="2023-09" db="EMBL/GenBank/DDBJ databases">
        <authorList>
            <person name="Rey-Velasco X."/>
        </authorList>
    </citation>
    <scope>NUCLEOTIDE SEQUENCE [LARGE SCALE GENOMIC DNA]</scope>
    <source>
        <strain evidence="12 13">F188</strain>
    </source>
</reference>
<comment type="subcellular location">
    <subcellularLocation>
        <location evidence="1">Membrane</location>
        <topology evidence="1">Multi-pass membrane protein</topology>
    </subcellularLocation>
</comment>
<dbReference type="Proteomes" id="UP001261624">
    <property type="component" value="Unassembled WGS sequence"/>
</dbReference>
<evidence type="ECO:0000313" key="13">
    <source>
        <dbReference type="Proteomes" id="UP001261624"/>
    </source>
</evidence>
<dbReference type="SUPFAM" id="SSF53850">
    <property type="entry name" value="Periplasmic binding protein-like II"/>
    <property type="match status" value="1"/>
</dbReference>
<keyword evidence="9" id="KW-0732">Signal</keyword>
<evidence type="ECO:0000256" key="9">
    <source>
        <dbReference type="SAM" id="SignalP"/>
    </source>
</evidence>
<feature type="transmembrane region" description="Helical" evidence="8">
    <location>
        <begin position="178"/>
        <end position="198"/>
    </location>
</feature>
<dbReference type="EMBL" id="JAVRHM010000006">
    <property type="protein sequence ID" value="MDT0689576.1"/>
    <property type="molecule type" value="Genomic_DNA"/>
</dbReference>
<evidence type="ECO:0000256" key="3">
    <source>
        <dbReference type="ARBA" id="ARBA00022692"/>
    </source>
</evidence>
<feature type="transmembrane region" description="Helical" evidence="8">
    <location>
        <begin position="210"/>
        <end position="232"/>
    </location>
</feature>
<dbReference type="Pfam" id="PF00497">
    <property type="entry name" value="SBP_bac_3"/>
    <property type="match status" value="1"/>
</dbReference>
<keyword evidence="6 8" id="KW-0472">Membrane</keyword>
<dbReference type="Gene3D" id="3.40.190.10">
    <property type="entry name" value="Periplasmic binding protein-like II"/>
    <property type="match status" value="2"/>
</dbReference>
<dbReference type="PRINTS" id="PR00169">
    <property type="entry name" value="KCHANNEL"/>
</dbReference>
<gene>
    <name evidence="12" type="ORF">RM549_07255</name>
</gene>
<dbReference type="InterPro" id="IPR001638">
    <property type="entry name" value="Solute-binding_3/MltF_N"/>
</dbReference>
<feature type="chain" id="PRO_5046865702" evidence="9">
    <location>
        <begin position="25"/>
        <end position="366"/>
    </location>
</feature>
<protein>
    <submittedName>
        <fullName evidence="12">Transporter substrate-binding domain-containing protein</fullName>
    </submittedName>
</protein>
<dbReference type="PANTHER" id="PTHR11537:SF252">
    <property type="entry name" value="POTASSIUM VOLTAGE-GATED CHANNEL PROTEIN SHAW"/>
    <property type="match status" value="1"/>
</dbReference>
<dbReference type="InterPro" id="IPR013099">
    <property type="entry name" value="K_chnl_dom"/>
</dbReference>
<feature type="signal peptide" evidence="9">
    <location>
        <begin position="1"/>
        <end position="24"/>
    </location>
</feature>
<organism evidence="12 13">
    <name type="scientific">Autumnicola patrickiae</name>
    <dbReference type="NCBI Taxonomy" id="3075591"/>
    <lineage>
        <taxon>Bacteria</taxon>
        <taxon>Pseudomonadati</taxon>
        <taxon>Bacteroidota</taxon>
        <taxon>Flavobacteriia</taxon>
        <taxon>Flavobacteriales</taxon>
        <taxon>Flavobacteriaceae</taxon>
        <taxon>Autumnicola</taxon>
    </lineage>
</organism>
<feature type="domain" description="Potassium channel" evidence="11">
    <location>
        <begin position="151"/>
        <end position="234"/>
    </location>
</feature>
<comment type="caution">
    <text evidence="12">The sequence shown here is derived from an EMBL/GenBank/DDBJ whole genome shotgun (WGS) entry which is preliminary data.</text>
</comment>
<feature type="domain" description="Solute-binding protein family 3/N-terminal" evidence="10">
    <location>
        <begin position="38"/>
        <end position="359"/>
    </location>
</feature>
<evidence type="ECO:0000256" key="7">
    <source>
        <dbReference type="ARBA" id="ARBA00023303"/>
    </source>
</evidence>
<keyword evidence="13" id="KW-1185">Reference proteome</keyword>
<sequence>MCRKKLFNIFYILILLSFPFAVCAQQDSLEQTLDRELLVGVYPQPPYVIKGQDGTWDGISIRLWRGIAEDMELNYRFIEVAQESPVAELQAGINIFLTGELTAEAEAQLDFSHIYHTADLGLASPQRTNLSDIGKAFFSERFWYITGSLSILLLIVGAIIYFVERNTNEEQFGGERSIAKGIGSGFWWAGVTMTTIGYGDKAPRTFLGRAIALVWMLVAMGVTAVLTASIVSTVMGGAGKDKVTVPNDLRDMKIAAVENSSGAEYLSTERVSFQAFSDLNKALEAANSNEIEAVLHNVPAMRYEINNDSDISLQVQPVKIDPKYYAFAFPAGSELREPVNQALLRIIQTPLWQQELDRFIPDQTGY</sequence>
<evidence type="ECO:0000256" key="1">
    <source>
        <dbReference type="ARBA" id="ARBA00004141"/>
    </source>
</evidence>
<evidence type="ECO:0000256" key="6">
    <source>
        <dbReference type="ARBA" id="ARBA00023136"/>
    </source>
</evidence>
<dbReference type="PANTHER" id="PTHR11537">
    <property type="entry name" value="VOLTAGE-GATED POTASSIUM CHANNEL"/>
    <property type="match status" value="1"/>
</dbReference>